<dbReference type="Proteomes" id="UP000198803">
    <property type="component" value="Chromosome I"/>
</dbReference>
<gene>
    <name evidence="1" type="ORF">SAMN05444163_8086</name>
</gene>
<dbReference type="RefSeq" id="WP_091977230.1">
    <property type="nucleotide sequence ID" value="NZ_LT629693.1"/>
</dbReference>
<proteinExistence type="predicted"/>
<reference evidence="1 2" key="1">
    <citation type="submission" date="2016-10" db="EMBL/GenBank/DDBJ databases">
        <authorList>
            <person name="Varghese N."/>
            <person name="Submissions S."/>
        </authorList>
    </citation>
    <scope>NUCLEOTIDE SEQUENCE [LARGE SCALE GENOMIC DNA]</scope>
    <source>
        <strain evidence="1 2">GAS524</strain>
    </source>
</reference>
<keyword evidence="2" id="KW-1185">Reference proteome</keyword>
<protein>
    <submittedName>
        <fullName evidence="1">Uncharacterized protein</fullName>
    </submittedName>
</protein>
<evidence type="ECO:0000313" key="1">
    <source>
        <dbReference type="EMBL" id="SDK42785.1"/>
    </source>
</evidence>
<name>A0ABY0QH95_9BRAD</name>
<accession>A0ABY0QH95</accession>
<dbReference type="EMBL" id="LT629693">
    <property type="protein sequence ID" value="SDK42785.1"/>
    <property type="molecule type" value="Genomic_DNA"/>
</dbReference>
<sequence>MQTDWLRWGVETVLKTFRDSEAAGYRSRDRQYAIEILAKAEEQAGAPGALQGRDDTLRGLAAFFSESPHTVWSNDEIADCLTSMITPPADEPVKVTPSCGCIFCDLDLEAVDGIHDGPAGERIECSA</sequence>
<evidence type="ECO:0000313" key="2">
    <source>
        <dbReference type="Proteomes" id="UP000198803"/>
    </source>
</evidence>
<organism evidence="1 2">
    <name type="scientific">Bradyrhizobium ottawaense</name>
    <dbReference type="NCBI Taxonomy" id="931866"/>
    <lineage>
        <taxon>Bacteria</taxon>
        <taxon>Pseudomonadati</taxon>
        <taxon>Pseudomonadota</taxon>
        <taxon>Alphaproteobacteria</taxon>
        <taxon>Hyphomicrobiales</taxon>
        <taxon>Nitrobacteraceae</taxon>
        <taxon>Bradyrhizobium</taxon>
    </lineage>
</organism>